<gene>
    <name evidence="1" type="ORF">FRACA_1860006</name>
</gene>
<dbReference type="EMBL" id="FZMO01000097">
    <property type="protein sequence ID" value="SNQ47380.1"/>
    <property type="molecule type" value="Genomic_DNA"/>
</dbReference>
<evidence type="ECO:0000313" key="2">
    <source>
        <dbReference type="Proteomes" id="UP000234331"/>
    </source>
</evidence>
<keyword evidence="2" id="KW-1185">Reference proteome</keyword>
<dbReference type="Proteomes" id="UP000234331">
    <property type="component" value="Unassembled WGS sequence"/>
</dbReference>
<evidence type="ECO:0000313" key="1">
    <source>
        <dbReference type="EMBL" id="SNQ47380.1"/>
    </source>
</evidence>
<protein>
    <submittedName>
        <fullName evidence="1">Uncharacterized protein</fullName>
    </submittedName>
</protein>
<proteinExistence type="predicted"/>
<reference evidence="1 2" key="1">
    <citation type="submission" date="2017-06" db="EMBL/GenBank/DDBJ databases">
        <authorList>
            <person name="Kim H.J."/>
            <person name="Triplett B.A."/>
        </authorList>
    </citation>
    <scope>NUCLEOTIDE SEQUENCE [LARGE SCALE GENOMIC DNA]</scope>
    <source>
        <strain evidence="1">FRACA_ARgP5</strain>
    </source>
</reference>
<organism evidence="1 2">
    <name type="scientific">Frankia canadensis</name>
    <dbReference type="NCBI Taxonomy" id="1836972"/>
    <lineage>
        <taxon>Bacteria</taxon>
        <taxon>Bacillati</taxon>
        <taxon>Actinomycetota</taxon>
        <taxon>Actinomycetes</taxon>
        <taxon>Frankiales</taxon>
        <taxon>Frankiaceae</taxon>
        <taxon>Frankia</taxon>
    </lineage>
</organism>
<sequence length="176" mass="18005">MSPVFRVLECSGPFVLTTVCASPSRFVQVTVVPTRTVRSPGANAKFLMSTAFPATGFPAAAAPGAPAAGMLIPCVDIPGVDIPGMGVPAVVVPGAAEAPVPFVPELKAGGAADAAADGEPFEPQAARTASASVRRMAAVYGMRCRRLAEVSVTTEPIRPLAGLCRRGPRRCGLLTY</sequence>
<name>A0A2I2KP00_9ACTN</name>
<dbReference type="AlphaFoldDB" id="A0A2I2KP00"/>
<accession>A0A2I2KP00</accession>